<dbReference type="GO" id="GO:0003688">
    <property type="term" value="F:DNA replication origin binding"/>
    <property type="evidence" value="ECO:0007669"/>
    <property type="project" value="TreeGrafter"/>
</dbReference>
<evidence type="ECO:0000256" key="5">
    <source>
        <dbReference type="ARBA" id="ARBA00023242"/>
    </source>
</evidence>
<feature type="domain" description="AAA+ ATPase" evidence="8">
    <location>
        <begin position="118"/>
        <end position="275"/>
    </location>
</feature>
<comment type="caution">
    <text evidence="9">The sequence shown here is derived from an EMBL/GenBank/DDBJ whole genome shotgun (WGS) entry which is preliminary data.</text>
</comment>
<dbReference type="SMART" id="SM00382">
    <property type="entry name" value="AAA"/>
    <property type="match status" value="1"/>
</dbReference>
<dbReference type="GO" id="GO:0005664">
    <property type="term" value="C:nuclear origin of replication recognition complex"/>
    <property type="evidence" value="ECO:0007669"/>
    <property type="project" value="TreeGrafter"/>
</dbReference>
<dbReference type="AlphaFoldDB" id="A0AAD5M0C7"/>
<dbReference type="PANTHER" id="PTHR10763">
    <property type="entry name" value="CELL DIVISION CONTROL PROTEIN 6-RELATED"/>
    <property type="match status" value="1"/>
</dbReference>
<dbReference type="Gene3D" id="3.40.50.300">
    <property type="entry name" value="P-loop containing nucleotide triphosphate hydrolases"/>
    <property type="match status" value="1"/>
</dbReference>
<keyword evidence="6" id="KW-0067">ATP-binding</keyword>
<comment type="subunit">
    <text evidence="6">ORC is composed of six subunits.</text>
</comment>
<dbReference type="SUPFAM" id="SSF52540">
    <property type="entry name" value="P-loop containing nucleoside triphosphate hydrolases"/>
    <property type="match status" value="1"/>
</dbReference>
<dbReference type="GO" id="GO:0005524">
    <property type="term" value="F:ATP binding"/>
    <property type="evidence" value="ECO:0007669"/>
    <property type="project" value="UniProtKB-KW"/>
</dbReference>
<keyword evidence="10" id="KW-1185">Reference proteome</keyword>
<dbReference type="Pfam" id="PF00004">
    <property type="entry name" value="AAA"/>
    <property type="match status" value="1"/>
</dbReference>
<keyword evidence="5 6" id="KW-0539">Nucleus</keyword>
<gene>
    <name evidence="9" type="ORF">P43SY_002941</name>
</gene>
<reference evidence="9" key="1">
    <citation type="submission" date="2021-12" db="EMBL/GenBank/DDBJ databases">
        <title>Prjna785345.</title>
        <authorList>
            <person name="Rujirawat T."/>
            <person name="Krajaejun T."/>
        </authorList>
    </citation>
    <scope>NUCLEOTIDE SEQUENCE</scope>
    <source>
        <strain evidence="9">Pi057C3</strain>
    </source>
</reference>
<evidence type="ECO:0000256" key="3">
    <source>
        <dbReference type="ARBA" id="ARBA00022705"/>
    </source>
</evidence>
<evidence type="ECO:0000256" key="2">
    <source>
        <dbReference type="ARBA" id="ARBA00008398"/>
    </source>
</evidence>
<protein>
    <recommendedName>
        <fullName evidence="6">Origin recognition complex subunit 1</fullName>
    </recommendedName>
</protein>
<feature type="region of interest" description="Disordered" evidence="7">
    <location>
        <begin position="41"/>
        <end position="70"/>
    </location>
</feature>
<dbReference type="InterPro" id="IPR003593">
    <property type="entry name" value="AAA+_ATPase"/>
</dbReference>
<comment type="subcellular location">
    <subcellularLocation>
        <location evidence="1 6">Nucleus</location>
    </subcellularLocation>
</comment>
<dbReference type="CDD" id="cd00009">
    <property type="entry name" value="AAA"/>
    <property type="match status" value="1"/>
</dbReference>
<evidence type="ECO:0000313" key="10">
    <source>
        <dbReference type="Proteomes" id="UP001209570"/>
    </source>
</evidence>
<dbReference type="PANTHER" id="PTHR10763:SF23">
    <property type="entry name" value="ORIGIN RECOGNITION COMPLEX SUBUNIT 1"/>
    <property type="match status" value="1"/>
</dbReference>
<sequence>MGDDVAVVVGLFNTKADCLQAIPEGSTRHQRSRQLSARARHFEGDEDLGGDAHVGEKRSRDGTVKHQSSASIDAALEKLRTACQEMLLSRAPKVTTAREEEREVVRGTLWTAIREMTSNGALYISGLPGTGKTSIVREVIRGLEADRDLGKLPPFVWTEINGLHLPKPEVAYAAVWKALMGIDELPRAISPAKLCELLTREFESGDAKQRPVVVLVLDEMDFLVTGKSVVLYNILEWQAKPKSKLVVVGIANTMDLPERLEQKVRSRLGTNRLIFSSYNRLQLESIVRQRLNTLDVFSDEAIQRQK</sequence>
<dbReference type="InterPro" id="IPR027417">
    <property type="entry name" value="P-loop_NTPase"/>
</dbReference>
<feature type="compositionally biased region" description="Basic and acidic residues" evidence="7">
    <location>
        <begin position="53"/>
        <end position="64"/>
    </location>
</feature>
<keyword evidence="6" id="KW-0547">Nucleotide-binding</keyword>
<organism evidence="9 10">
    <name type="scientific">Pythium insidiosum</name>
    <name type="common">Pythiosis disease agent</name>
    <dbReference type="NCBI Taxonomy" id="114742"/>
    <lineage>
        <taxon>Eukaryota</taxon>
        <taxon>Sar</taxon>
        <taxon>Stramenopiles</taxon>
        <taxon>Oomycota</taxon>
        <taxon>Peronosporomycetes</taxon>
        <taxon>Pythiales</taxon>
        <taxon>Pythiaceae</taxon>
        <taxon>Pythium</taxon>
    </lineage>
</organism>
<proteinExistence type="inferred from homology"/>
<comment type="similarity">
    <text evidence="2 6">Belongs to the ORC1 family.</text>
</comment>
<dbReference type="EMBL" id="JAKCXM010000171">
    <property type="protein sequence ID" value="KAJ0399796.1"/>
    <property type="molecule type" value="Genomic_DNA"/>
</dbReference>
<evidence type="ECO:0000256" key="4">
    <source>
        <dbReference type="ARBA" id="ARBA00023125"/>
    </source>
</evidence>
<keyword evidence="4 6" id="KW-0238">DNA-binding</keyword>
<dbReference type="InterPro" id="IPR050311">
    <property type="entry name" value="ORC1/CDC6"/>
</dbReference>
<evidence type="ECO:0000259" key="8">
    <source>
        <dbReference type="SMART" id="SM00382"/>
    </source>
</evidence>
<comment type="function">
    <text evidence="6">Component of the origin recognition complex (ORC) that binds origins of replication. DNA-binding is ATP-dependent, however specific DNA sequences that define origins of replication have not been identified so far. ORC is required to assemble the pre-replication complex necessary to initiate DNA replication.</text>
</comment>
<keyword evidence="3 6" id="KW-0235">DNA replication</keyword>
<accession>A0AAD5M0C7</accession>
<evidence type="ECO:0000313" key="9">
    <source>
        <dbReference type="EMBL" id="KAJ0399796.1"/>
    </source>
</evidence>
<name>A0AAD5M0C7_PYTIN</name>
<dbReference type="GO" id="GO:0033314">
    <property type="term" value="P:mitotic DNA replication checkpoint signaling"/>
    <property type="evidence" value="ECO:0007669"/>
    <property type="project" value="TreeGrafter"/>
</dbReference>
<evidence type="ECO:0000256" key="7">
    <source>
        <dbReference type="SAM" id="MobiDB-lite"/>
    </source>
</evidence>
<dbReference type="InterPro" id="IPR003959">
    <property type="entry name" value="ATPase_AAA_core"/>
</dbReference>
<evidence type="ECO:0000256" key="1">
    <source>
        <dbReference type="ARBA" id="ARBA00004123"/>
    </source>
</evidence>
<evidence type="ECO:0000256" key="6">
    <source>
        <dbReference type="RuleBase" id="RU365058"/>
    </source>
</evidence>
<dbReference type="GO" id="GO:0006270">
    <property type="term" value="P:DNA replication initiation"/>
    <property type="evidence" value="ECO:0007669"/>
    <property type="project" value="TreeGrafter"/>
</dbReference>
<dbReference type="GO" id="GO:0016887">
    <property type="term" value="F:ATP hydrolysis activity"/>
    <property type="evidence" value="ECO:0007669"/>
    <property type="project" value="InterPro"/>
</dbReference>
<dbReference type="Proteomes" id="UP001209570">
    <property type="component" value="Unassembled WGS sequence"/>
</dbReference>